<dbReference type="Gene3D" id="1.10.540.10">
    <property type="entry name" value="Acyl-CoA dehydrogenase/oxidase, N-terminal domain"/>
    <property type="match status" value="1"/>
</dbReference>
<reference evidence="12" key="1">
    <citation type="journal article" date="2019" name="Int. J. Syst. Evol. Microbiol.">
        <title>The Global Catalogue of Microorganisms (GCM) 10K type strain sequencing project: providing services to taxonomists for standard genome sequencing and annotation.</title>
        <authorList>
            <consortium name="The Broad Institute Genomics Platform"/>
            <consortium name="The Broad Institute Genome Sequencing Center for Infectious Disease"/>
            <person name="Wu L."/>
            <person name="Ma J."/>
        </authorList>
    </citation>
    <scope>NUCLEOTIDE SEQUENCE [LARGE SCALE GENOMIC DNA]</scope>
    <source>
        <strain evidence="12">NBRC 106396</strain>
    </source>
</reference>
<dbReference type="EC" id="1.-.-.-" evidence="11"/>
<dbReference type="PANTHER" id="PTHR43884">
    <property type="entry name" value="ACYL-COA DEHYDROGENASE"/>
    <property type="match status" value="1"/>
</dbReference>
<dbReference type="InterPro" id="IPR037069">
    <property type="entry name" value="AcylCoA_DH/ox_N_sf"/>
</dbReference>
<evidence type="ECO:0000256" key="5">
    <source>
        <dbReference type="ARBA" id="ARBA00023002"/>
    </source>
</evidence>
<dbReference type="PIRSF" id="PIRSF016578">
    <property type="entry name" value="HsaA"/>
    <property type="match status" value="1"/>
</dbReference>
<dbReference type="Pfam" id="PF02770">
    <property type="entry name" value="Acyl-CoA_dh_M"/>
    <property type="match status" value="1"/>
</dbReference>
<keyword evidence="12" id="KW-1185">Reference proteome</keyword>
<organism evidence="11 12">
    <name type="scientific">Fictibacillus iocasae</name>
    <dbReference type="NCBI Taxonomy" id="2715437"/>
    <lineage>
        <taxon>Bacteria</taxon>
        <taxon>Bacillati</taxon>
        <taxon>Bacillota</taxon>
        <taxon>Bacilli</taxon>
        <taxon>Bacillales</taxon>
        <taxon>Fictibacillaceae</taxon>
        <taxon>Fictibacillus</taxon>
    </lineage>
</organism>
<dbReference type="SUPFAM" id="SSF47203">
    <property type="entry name" value="Acyl-CoA dehydrogenase C-terminal domain-like"/>
    <property type="match status" value="1"/>
</dbReference>
<dbReference type="InterPro" id="IPR036250">
    <property type="entry name" value="AcylCo_DH-like_C"/>
</dbReference>
<dbReference type="SUPFAM" id="SSF56645">
    <property type="entry name" value="Acyl-CoA dehydrogenase NM domain-like"/>
    <property type="match status" value="1"/>
</dbReference>
<keyword evidence="5 6" id="KW-0560">Oxidoreductase</keyword>
<evidence type="ECO:0000256" key="6">
    <source>
        <dbReference type="RuleBase" id="RU362125"/>
    </source>
</evidence>
<gene>
    <name evidence="11" type="ORF">ACFQPF_17605</name>
</gene>
<evidence type="ECO:0000256" key="7">
    <source>
        <dbReference type="SAM" id="MobiDB-lite"/>
    </source>
</evidence>
<evidence type="ECO:0000259" key="8">
    <source>
        <dbReference type="Pfam" id="PF00441"/>
    </source>
</evidence>
<accession>A0ABW2NUE9</accession>
<dbReference type="InterPro" id="IPR013786">
    <property type="entry name" value="AcylCoA_DH/ox_N"/>
</dbReference>
<name>A0ABW2NUE9_9BACL</name>
<evidence type="ECO:0000256" key="4">
    <source>
        <dbReference type="ARBA" id="ARBA00022827"/>
    </source>
</evidence>
<keyword evidence="4 6" id="KW-0274">FAD</keyword>
<evidence type="ECO:0000256" key="3">
    <source>
        <dbReference type="ARBA" id="ARBA00022630"/>
    </source>
</evidence>
<proteinExistence type="inferred from homology"/>
<evidence type="ECO:0000259" key="10">
    <source>
        <dbReference type="Pfam" id="PF02771"/>
    </source>
</evidence>
<comment type="cofactor">
    <cofactor evidence="1 6">
        <name>FAD</name>
        <dbReference type="ChEBI" id="CHEBI:57692"/>
    </cofactor>
</comment>
<dbReference type="EMBL" id="JBHTCP010000052">
    <property type="protein sequence ID" value="MFC7373460.1"/>
    <property type="molecule type" value="Genomic_DNA"/>
</dbReference>
<feature type="region of interest" description="Disordered" evidence="7">
    <location>
        <begin position="126"/>
        <end position="148"/>
    </location>
</feature>
<dbReference type="PANTHER" id="PTHR43884:SF25">
    <property type="entry name" value="ACYL-COA DEHYDROGENASE YDBM-RELATED"/>
    <property type="match status" value="1"/>
</dbReference>
<dbReference type="InterPro" id="IPR009075">
    <property type="entry name" value="AcylCo_DH/oxidase_C"/>
</dbReference>
<dbReference type="Pfam" id="PF02771">
    <property type="entry name" value="Acyl-CoA_dh_N"/>
    <property type="match status" value="1"/>
</dbReference>
<comment type="similarity">
    <text evidence="2 6">Belongs to the acyl-CoA dehydrogenase family.</text>
</comment>
<feature type="domain" description="Acyl-CoA dehydrogenase/oxidase C-terminal" evidence="8">
    <location>
        <begin position="241"/>
        <end position="357"/>
    </location>
</feature>
<dbReference type="CDD" id="cd00567">
    <property type="entry name" value="ACAD"/>
    <property type="match status" value="1"/>
</dbReference>
<dbReference type="Proteomes" id="UP001596549">
    <property type="component" value="Unassembled WGS sequence"/>
</dbReference>
<dbReference type="GO" id="GO:0016491">
    <property type="term" value="F:oxidoreductase activity"/>
    <property type="evidence" value="ECO:0007669"/>
    <property type="project" value="UniProtKB-KW"/>
</dbReference>
<dbReference type="InterPro" id="IPR006091">
    <property type="entry name" value="Acyl-CoA_Oxase/DH_mid-dom"/>
</dbReference>
<evidence type="ECO:0000256" key="2">
    <source>
        <dbReference type="ARBA" id="ARBA00009347"/>
    </source>
</evidence>
<sequence>MHLSFFTSDQQKEYIQQLEKAVQHFADRAAELDETGSFPFQNIEKLKKLGYTKRTLPKEYGGGGGTLMDYLLCQETIARYCGATALSIGWHVGIVLEIAEKQQWEKRKLHTLFEAVAQGALVNRAATEPQTGSPTRGGRPGTTAAHKNGGWVLNGRKTFTTLAPVLDIFLVSAWIEKEEKVGWFYVKRDTPGVFIDETWDMIAMQGTGSHDLVLKDVLLAADDLVEYSESRTKKSGWLLHIPATYIGMAGAARNEAVQFAKSYSPNSLEGPIGQLPNVKRLIGEMDIELSQARHFLYSVAEKWEKTGDHGLLKEMGAVKYCVTNAAISIVDKAMRVVGARSLQRDNPLQRYYRDVRAGLHNPPMDDSVIAMYAKEALE</sequence>
<protein>
    <submittedName>
        <fullName evidence="11">Acyl-CoA dehydrogenase family protein</fullName>
        <ecNumber evidence="11">1.-.-.-</ecNumber>
    </submittedName>
</protein>
<dbReference type="RefSeq" id="WP_379751420.1">
    <property type="nucleotide sequence ID" value="NZ_JBHTCP010000052.1"/>
</dbReference>
<feature type="domain" description="Acyl-CoA oxidase/dehydrogenase middle" evidence="9">
    <location>
        <begin position="125"/>
        <end position="217"/>
    </location>
</feature>
<keyword evidence="3 6" id="KW-0285">Flavoprotein</keyword>
<comment type="caution">
    <text evidence="11">The sequence shown here is derived from an EMBL/GenBank/DDBJ whole genome shotgun (WGS) entry which is preliminary data.</text>
</comment>
<evidence type="ECO:0000313" key="12">
    <source>
        <dbReference type="Proteomes" id="UP001596549"/>
    </source>
</evidence>
<evidence type="ECO:0000313" key="11">
    <source>
        <dbReference type="EMBL" id="MFC7373460.1"/>
    </source>
</evidence>
<dbReference type="Gene3D" id="2.40.110.10">
    <property type="entry name" value="Butyryl-CoA Dehydrogenase, subunit A, domain 2"/>
    <property type="match status" value="1"/>
</dbReference>
<evidence type="ECO:0000259" key="9">
    <source>
        <dbReference type="Pfam" id="PF02770"/>
    </source>
</evidence>
<dbReference type="InterPro" id="IPR046373">
    <property type="entry name" value="Acyl-CoA_Oxase/DH_mid-dom_sf"/>
</dbReference>
<dbReference type="InterPro" id="IPR009100">
    <property type="entry name" value="AcylCoA_DH/oxidase_NM_dom_sf"/>
</dbReference>
<dbReference type="Gene3D" id="1.20.140.10">
    <property type="entry name" value="Butyryl-CoA Dehydrogenase, subunit A, domain 3"/>
    <property type="match status" value="1"/>
</dbReference>
<feature type="compositionally biased region" description="Low complexity" evidence="7">
    <location>
        <begin position="131"/>
        <end position="143"/>
    </location>
</feature>
<feature type="domain" description="Acyl-CoA dehydrogenase/oxidase N-terminal" evidence="10">
    <location>
        <begin position="9"/>
        <end position="97"/>
    </location>
</feature>
<dbReference type="Pfam" id="PF00441">
    <property type="entry name" value="Acyl-CoA_dh_1"/>
    <property type="match status" value="1"/>
</dbReference>
<evidence type="ECO:0000256" key="1">
    <source>
        <dbReference type="ARBA" id="ARBA00001974"/>
    </source>
</evidence>